<evidence type="ECO:0000259" key="10">
    <source>
        <dbReference type="PROSITE" id="PS50968"/>
    </source>
</evidence>
<dbReference type="PANTHER" id="PTHR45266:SF3">
    <property type="entry name" value="OXALOACETATE DECARBOXYLASE ALPHA CHAIN"/>
    <property type="match status" value="1"/>
</dbReference>
<dbReference type="Pfam" id="PF00364">
    <property type="entry name" value="Biotin_lipoyl"/>
    <property type="match status" value="1"/>
</dbReference>
<evidence type="ECO:0000256" key="2">
    <source>
        <dbReference type="ARBA" id="ARBA00005194"/>
    </source>
</evidence>
<comment type="function">
    <text evidence="1 9">This protein is a component of the acetyl coenzyme A carboxylase complex; first, biotin carboxylase catalyzes the carboxylation of the carrier protein and then the transcarboxylase transfers the carboxyl group to form malonyl-CoA.</text>
</comment>
<sequence length="152" mass="16331">MTVDIDKLRTLLEVLTEKDVAEFEHESEGVRVRIVRGGVRTLVADTFHHVGHAPVAGVAAPAAAPAAAETPSDVIDVTSPFVGTFYRSPSPDAPSFVEVGSVVRPGQTLCIIEAMKLMNEIEAELSGTVVEIYAQNGKPVEFGQKLFRMKKA</sequence>
<dbReference type="RefSeq" id="WP_146652554.1">
    <property type="nucleotide sequence ID" value="NZ_CP012333.1"/>
</dbReference>
<dbReference type="PANTHER" id="PTHR45266">
    <property type="entry name" value="OXALOACETATE DECARBOXYLASE ALPHA CHAIN"/>
    <property type="match status" value="1"/>
</dbReference>
<keyword evidence="4 9" id="KW-0444">Lipid biosynthesis</keyword>
<dbReference type="NCBIfam" id="TIGR00531">
    <property type="entry name" value="BCCP"/>
    <property type="match status" value="1"/>
</dbReference>
<evidence type="ECO:0000256" key="1">
    <source>
        <dbReference type="ARBA" id="ARBA00003761"/>
    </source>
</evidence>
<dbReference type="InterPro" id="IPR001249">
    <property type="entry name" value="AcCoA_biotinCC"/>
</dbReference>
<keyword evidence="7 9" id="KW-0275">Fatty acid biosynthesis</keyword>
<dbReference type="SUPFAM" id="SSF51230">
    <property type="entry name" value="Single hybrid motif"/>
    <property type="match status" value="1"/>
</dbReference>
<evidence type="ECO:0000256" key="7">
    <source>
        <dbReference type="ARBA" id="ARBA00023160"/>
    </source>
</evidence>
<evidence type="ECO:0000256" key="4">
    <source>
        <dbReference type="ARBA" id="ARBA00022516"/>
    </source>
</evidence>
<dbReference type="PATRIC" id="fig|1391654.3.peg.8233"/>
<name>A0A0K1Q725_9BACT</name>
<evidence type="ECO:0000313" key="11">
    <source>
        <dbReference type="EMBL" id="AKV01457.1"/>
    </source>
</evidence>
<proteinExistence type="predicted"/>
<dbReference type="InterPro" id="IPR001882">
    <property type="entry name" value="Biotin_BS"/>
</dbReference>
<organism evidence="11 12">
    <name type="scientific">Labilithrix luteola</name>
    <dbReference type="NCBI Taxonomy" id="1391654"/>
    <lineage>
        <taxon>Bacteria</taxon>
        <taxon>Pseudomonadati</taxon>
        <taxon>Myxococcota</taxon>
        <taxon>Polyangia</taxon>
        <taxon>Polyangiales</taxon>
        <taxon>Labilitrichaceae</taxon>
        <taxon>Labilithrix</taxon>
    </lineage>
</organism>
<dbReference type="Gene3D" id="2.40.50.100">
    <property type="match status" value="1"/>
</dbReference>
<dbReference type="PROSITE" id="PS00188">
    <property type="entry name" value="BIOTIN"/>
    <property type="match status" value="1"/>
</dbReference>
<dbReference type="GO" id="GO:0003989">
    <property type="term" value="F:acetyl-CoA carboxylase activity"/>
    <property type="evidence" value="ECO:0007669"/>
    <property type="project" value="InterPro"/>
</dbReference>
<dbReference type="AlphaFoldDB" id="A0A0K1Q725"/>
<keyword evidence="8 9" id="KW-0092">Biotin</keyword>
<evidence type="ECO:0000256" key="5">
    <source>
        <dbReference type="ARBA" id="ARBA00022832"/>
    </source>
</evidence>
<keyword evidence="6 9" id="KW-0443">Lipid metabolism</keyword>
<evidence type="ECO:0000313" key="12">
    <source>
        <dbReference type="Proteomes" id="UP000064967"/>
    </source>
</evidence>
<dbReference type="Proteomes" id="UP000064967">
    <property type="component" value="Chromosome"/>
</dbReference>
<dbReference type="CDD" id="cd06850">
    <property type="entry name" value="biotinyl_domain"/>
    <property type="match status" value="1"/>
</dbReference>
<evidence type="ECO:0000256" key="9">
    <source>
        <dbReference type="RuleBase" id="RU364072"/>
    </source>
</evidence>
<dbReference type="UniPathway" id="UPA00094"/>
<dbReference type="InterPro" id="IPR000089">
    <property type="entry name" value="Biotin_lipoyl"/>
</dbReference>
<dbReference type="OrthoDB" id="9811735at2"/>
<evidence type="ECO:0000256" key="6">
    <source>
        <dbReference type="ARBA" id="ARBA00023098"/>
    </source>
</evidence>
<keyword evidence="12" id="KW-1185">Reference proteome</keyword>
<dbReference type="PRINTS" id="PR01071">
    <property type="entry name" value="ACOABIOTINCC"/>
</dbReference>
<dbReference type="InterPro" id="IPR011053">
    <property type="entry name" value="Single_hybrid_motif"/>
</dbReference>
<accession>A0A0K1Q725</accession>
<protein>
    <recommendedName>
        <fullName evidence="3 9">Biotin carboxyl carrier protein of acetyl-CoA carboxylase</fullName>
    </recommendedName>
</protein>
<keyword evidence="5 9" id="KW-0276">Fatty acid metabolism</keyword>
<dbReference type="STRING" id="1391654.AKJ09_08120"/>
<feature type="domain" description="Lipoyl-binding" evidence="10">
    <location>
        <begin position="74"/>
        <end position="150"/>
    </location>
</feature>
<dbReference type="InterPro" id="IPR050709">
    <property type="entry name" value="Biotin_Carboxyl_Carrier/Decarb"/>
</dbReference>
<dbReference type="EMBL" id="CP012333">
    <property type="protein sequence ID" value="AKV01457.1"/>
    <property type="molecule type" value="Genomic_DNA"/>
</dbReference>
<reference evidence="11 12" key="1">
    <citation type="submission" date="2015-08" db="EMBL/GenBank/DDBJ databases">
        <authorList>
            <person name="Babu N.S."/>
            <person name="Beckwith C.J."/>
            <person name="Beseler K.G."/>
            <person name="Brison A."/>
            <person name="Carone J.V."/>
            <person name="Caskin T.P."/>
            <person name="Diamond M."/>
            <person name="Durham M.E."/>
            <person name="Foxe J.M."/>
            <person name="Go M."/>
            <person name="Henderson B.A."/>
            <person name="Jones I.B."/>
            <person name="McGettigan J.A."/>
            <person name="Micheletti S.J."/>
            <person name="Nasrallah M.E."/>
            <person name="Ortiz D."/>
            <person name="Piller C.R."/>
            <person name="Privatt S.R."/>
            <person name="Schneider S.L."/>
            <person name="Sharp S."/>
            <person name="Smith T.C."/>
            <person name="Stanton J.D."/>
            <person name="Ullery H.E."/>
            <person name="Wilson R.J."/>
            <person name="Serrano M.G."/>
            <person name="Buck G."/>
            <person name="Lee V."/>
            <person name="Wang Y."/>
            <person name="Carvalho R."/>
            <person name="Voegtly L."/>
            <person name="Shi R."/>
            <person name="Duckworth R."/>
            <person name="Johnson A."/>
            <person name="Loviza R."/>
            <person name="Walstead R."/>
            <person name="Shah Z."/>
            <person name="Kiflezghi M."/>
            <person name="Wade K."/>
            <person name="Ball S.L."/>
            <person name="Bradley K.W."/>
            <person name="Asai D.J."/>
            <person name="Bowman C.A."/>
            <person name="Russell D.A."/>
            <person name="Pope W.H."/>
            <person name="Jacobs-Sera D."/>
            <person name="Hendrix R.W."/>
            <person name="Hatfull G.F."/>
        </authorList>
    </citation>
    <scope>NUCLEOTIDE SEQUENCE [LARGE SCALE GENOMIC DNA]</scope>
    <source>
        <strain evidence="11 12">DSM 27648</strain>
    </source>
</reference>
<dbReference type="PROSITE" id="PS50968">
    <property type="entry name" value="BIOTINYL_LIPOYL"/>
    <property type="match status" value="1"/>
</dbReference>
<dbReference type="GO" id="GO:0009317">
    <property type="term" value="C:acetyl-CoA carboxylase complex"/>
    <property type="evidence" value="ECO:0007669"/>
    <property type="project" value="InterPro"/>
</dbReference>
<dbReference type="GO" id="GO:0006633">
    <property type="term" value="P:fatty acid biosynthetic process"/>
    <property type="evidence" value="ECO:0007669"/>
    <property type="project" value="UniProtKB-UniPathway"/>
</dbReference>
<dbReference type="KEGG" id="llu:AKJ09_08120"/>
<comment type="pathway">
    <text evidence="2 9">Lipid metabolism; fatty acid biosynthesis.</text>
</comment>
<evidence type="ECO:0000256" key="8">
    <source>
        <dbReference type="ARBA" id="ARBA00023267"/>
    </source>
</evidence>
<evidence type="ECO:0000256" key="3">
    <source>
        <dbReference type="ARBA" id="ARBA00017562"/>
    </source>
</evidence>
<gene>
    <name evidence="11" type="ORF">AKJ09_08120</name>
</gene>